<dbReference type="GO" id="GO:0005829">
    <property type="term" value="C:cytosol"/>
    <property type="evidence" value="ECO:0007669"/>
    <property type="project" value="TreeGrafter"/>
</dbReference>
<dbReference type="InterPro" id="IPR036059">
    <property type="entry name" value="TldD/PmbA_sf"/>
</dbReference>
<feature type="domain" description="Metalloprotease TldD/E C-terminal" evidence="6">
    <location>
        <begin position="258"/>
        <end position="489"/>
    </location>
</feature>
<dbReference type="Gene3D" id="3.30.2290.10">
    <property type="entry name" value="PmbA/TldD superfamily"/>
    <property type="match status" value="1"/>
</dbReference>
<evidence type="ECO:0000256" key="4">
    <source>
        <dbReference type="ARBA" id="ARBA00023049"/>
    </source>
</evidence>
<feature type="domain" description="Metalloprotease TldD/E central" evidence="7">
    <location>
        <begin position="150"/>
        <end position="250"/>
    </location>
</feature>
<evidence type="ECO:0000256" key="3">
    <source>
        <dbReference type="ARBA" id="ARBA00022801"/>
    </source>
</evidence>
<dbReference type="GO" id="GO:0008237">
    <property type="term" value="F:metallopeptidase activity"/>
    <property type="evidence" value="ECO:0007669"/>
    <property type="project" value="UniProtKB-KW"/>
</dbReference>
<name>A0A7C3PCK6_9CYAN</name>
<organism evidence="8">
    <name type="scientific">Oscillatoriales cyanobacterium SpSt-418</name>
    <dbReference type="NCBI Taxonomy" id="2282169"/>
    <lineage>
        <taxon>Bacteria</taxon>
        <taxon>Bacillati</taxon>
        <taxon>Cyanobacteriota</taxon>
        <taxon>Cyanophyceae</taxon>
        <taxon>Oscillatoriophycideae</taxon>
        <taxon>Oscillatoriales</taxon>
    </lineage>
</organism>
<gene>
    <name evidence="8" type="ORF">ENR64_09335</name>
</gene>
<protein>
    <submittedName>
        <fullName evidence="8">TldD/PmbA family protein</fullName>
    </submittedName>
</protein>
<evidence type="ECO:0000259" key="7">
    <source>
        <dbReference type="Pfam" id="PF19290"/>
    </source>
</evidence>
<evidence type="ECO:0000256" key="2">
    <source>
        <dbReference type="ARBA" id="ARBA00022670"/>
    </source>
</evidence>
<comment type="caution">
    <text evidence="8">The sequence shown here is derived from an EMBL/GenBank/DDBJ whole genome shotgun (WGS) entry which is preliminary data.</text>
</comment>
<dbReference type="InterPro" id="IPR051463">
    <property type="entry name" value="Peptidase_U62_metallo"/>
</dbReference>
<dbReference type="PANTHER" id="PTHR30624">
    <property type="entry name" value="UNCHARACTERIZED PROTEIN TLDD AND PMBA"/>
    <property type="match status" value="1"/>
</dbReference>
<dbReference type="GO" id="GO:0006508">
    <property type="term" value="P:proteolysis"/>
    <property type="evidence" value="ECO:0007669"/>
    <property type="project" value="UniProtKB-KW"/>
</dbReference>
<proteinExistence type="inferred from homology"/>
<dbReference type="PANTHER" id="PTHR30624:SF4">
    <property type="entry name" value="METALLOPROTEASE TLDD"/>
    <property type="match status" value="1"/>
</dbReference>
<keyword evidence="2" id="KW-0645">Protease</keyword>
<dbReference type="SUPFAM" id="SSF111283">
    <property type="entry name" value="Putative modulator of DNA gyrase, PmbA/TldD"/>
    <property type="match status" value="1"/>
</dbReference>
<dbReference type="InterPro" id="IPR045570">
    <property type="entry name" value="Metalloprtase-TldD/E_cen_dom"/>
</dbReference>
<dbReference type="EMBL" id="DSRU01000129">
    <property type="protein sequence ID" value="HFM97952.1"/>
    <property type="molecule type" value="Genomic_DNA"/>
</dbReference>
<comment type="similarity">
    <text evidence="1">Belongs to the peptidase U62 family.</text>
</comment>
<sequence>MLATPLLRTKELPNLTYSSASDRFDASWAAPLATLLGLGRAAGADFVEFFLERVNYISCLAEDNAITSISPRLSKGAGVRVFRGTADCYVSTNNVTFRGLKDALEKALAIMGLQLPAPGAFVPEINLEPLRDYGSLYQKENWLGECSSMREMGDVLLSASDKLDQKASHVQSRRAVYFRDWQEVLVAASDGTFARDIRLTQSVGFNLLCADGAHRASIGERAGNTSDPSFLRGWDYEMAAESIAESAGKMLYADYVESGTYPIIMANKFGGVIFHEACGHLLETTQIERRTTPFIDKKGEMIAHEALTAWDEGLTDDAFGTINMDDEGMPAQRTLLIEKGVLKNFISDRAGSLRTGHPRTGSGRRQNYTFPAASRMRNTYIAPGDHSVDELFGSIDKGIYCKKMGGGSVGATGQFNFAVDEAYLIENGKLTKPLKGATLIGDATEIMQKISMCSNDLDLAAGFCGSVSGSVYVTVGQPHIKVDSITVGGR</sequence>
<evidence type="ECO:0000259" key="5">
    <source>
        <dbReference type="Pfam" id="PF01523"/>
    </source>
</evidence>
<evidence type="ECO:0000256" key="1">
    <source>
        <dbReference type="ARBA" id="ARBA00005836"/>
    </source>
</evidence>
<keyword evidence="3" id="KW-0378">Hydrolase</keyword>
<accession>A0A7C3PCK6</accession>
<dbReference type="Pfam" id="PF01523">
    <property type="entry name" value="PmbA_TldD_1st"/>
    <property type="match status" value="1"/>
</dbReference>
<dbReference type="AlphaFoldDB" id="A0A7C3PCK6"/>
<dbReference type="InterPro" id="IPR002510">
    <property type="entry name" value="Metalloprtase-TldD/E_N"/>
</dbReference>
<dbReference type="InterPro" id="IPR045569">
    <property type="entry name" value="Metalloprtase-TldD/E_C"/>
</dbReference>
<evidence type="ECO:0000259" key="6">
    <source>
        <dbReference type="Pfam" id="PF19289"/>
    </source>
</evidence>
<keyword evidence="4" id="KW-0482">Metalloprotease</keyword>
<dbReference type="Pfam" id="PF19289">
    <property type="entry name" value="PmbA_TldD_3rd"/>
    <property type="match status" value="1"/>
</dbReference>
<feature type="domain" description="Metalloprotease TldD/E N-terminal" evidence="5">
    <location>
        <begin position="47"/>
        <end position="110"/>
    </location>
</feature>
<evidence type="ECO:0000313" key="8">
    <source>
        <dbReference type="EMBL" id="HFM97952.1"/>
    </source>
</evidence>
<reference evidence="8" key="1">
    <citation type="journal article" date="2020" name="mSystems">
        <title>Genome- and Community-Level Interaction Insights into Carbon Utilization and Element Cycling Functions of Hydrothermarchaeota in Hydrothermal Sediment.</title>
        <authorList>
            <person name="Zhou Z."/>
            <person name="Liu Y."/>
            <person name="Xu W."/>
            <person name="Pan J."/>
            <person name="Luo Z.H."/>
            <person name="Li M."/>
        </authorList>
    </citation>
    <scope>NUCLEOTIDE SEQUENCE [LARGE SCALE GENOMIC DNA]</scope>
    <source>
        <strain evidence="8">SpSt-418</strain>
    </source>
</reference>
<dbReference type="Pfam" id="PF19290">
    <property type="entry name" value="PmbA_TldD_2nd"/>
    <property type="match status" value="1"/>
</dbReference>
<dbReference type="InterPro" id="IPR035068">
    <property type="entry name" value="TldD/PmbA_N"/>
</dbReference>